<dbReference type="GO" id="GO:0000922">
    <property type="term" value="C:spindle pole"/>
    <property type="evidence" value="ECO:0007669"/>
    <property type="project" value="TreeGrafter"/>
</dbReference>
<reference evidence="7" key="1">
    <citation type="submission" date="2022-11" db="EMBL/GenBank/DDBJ databases">
        <authorList>
            <person name="Morgan W.R."/>
            <person name="Tartar A."/>
        </authorList>
    </citation>
    <scope>NUCLEOTIDE SEQUENCE</scope>
    <source>
        <strain evidence="7">ARSEF 373</strain>
    </source>
</reference>
<dbReference type="Pfam" id="PF00612">
    <property type="entry name" value="IQ"/>
    <property type="match status" value="6"/>
</dbReference>
<evidence type="ECO:0000313" key="7">
    <source>
        <dbReference type="EMBL" id="DAZ95488.1"/>
    </source>
</evidence>
<gene>
    <name evidence="7" type="ORF">N0F65_001968</name>
</gene>
<dbReference type="GO" id="GO:0005737">
    <property type="term" value="C:cytoplasm"/>
    <property type="evidence" value="ECO:0007669"/>
    <property type="project" value="UniProtKB-SubCell"/>
</dbReference>
<dbReference type="PROSITE" id="PS50096">
    <property type="entry name" value="IQ"/>
    <property type="match status" value="7"/>
</dbReference>
<dbReference type="InterPro" id="IPR000048">
    <property type="entry name" value="IQ_motif_EF-hand-BS"/>
</dbReference>
<dbReference type="PANTHER" id="PTHR22706">
    <property type="entry name" value="ASSEMBLY FACTOR FOR SPINDLE MICROTUBULES"/>
    <property type="match status" value="1"/>
</dbReference>
<evidence type="ECO:0000256" key="3">
    <source>
        <dbReference type="ARBA" id="ARBA00022737"/>
    </source>
</evidence>
<dbReference type="SMART" id="SM00015">
    <property type="entry name" value="IQ"/>
    <property type="match status" value="7"/>
</dbReference>
<protein>
    <submittedName>
        <fullName evidence="7">Uncharacterized protein</fullName>
    </submittedName>
</protein>
<organism evidence="7 8">
    <name type="scientific">Lagenidium giganteum</name>
    <dbReference type="NCBI Taxonomy" id="4803"/>
    <lineage>
        <taxon>Eukaryota</taxon>
        <taxon>Sar</taxon>
        <taxon>Stramenopiles</taxon>
        <taxon>Oomycota</taxon>
        <taxon>Peronosporomycetes</taxon>
        <taxon>Pythiales</taxon>
        <taxon>Pythiaceae</taxon>
    </lineage>
</organism>
<dbReference type="PANTHER" id="PTHR22706:SF1">
    <property type="entry name" value="ASSEMBLY FACTOR FOR SPINDLE MICROTUBULES"/>
    <property type="match status" value="1"/>
</dbReference>
<dbReference type="GO" id="GO:0005516">
    <property type="term" value="F:calmodulin binding"/>
    <property type="evidence" value="ECO:0007669"/>
    <property type="project" value="UniProtKB-KW"/>
</dbReference>
<name>A0AAV2YQ88_9STRA</name>
<evidence type="ECO:0000256" key="1">
    <source>
        <dbReference type="ARBA" id="ARBA00004496"/>
    </source>
</evidence>
<proteinExistence type="predicted"/>
<dbReference type="GO" id="GO:0051295">
    <property type="term" value="P:establishment of meiotic spindle localization"/>
    <property type="evidence" value="ECO:0007669"/>
    <property type="project" value="TreeGrafter"/>
</dbReference>
<evidence type="ECO:0000256" key="6">
    <source>
        <dbReference type="SAM" id="MobiDB-lite"/>
    </source>
</evidence>
<evidence type="ECO:0000313" key="8">
    <source>
        <dbReference type="Proteomes" id="UP001146120"/>
    </source>
</evidence>
<dbReference type="AlphaFoldDB" id="A0AAV2YQ88"/>
<comment type="caution">
    <text evidence="7">The sequence shown here is derived from an EMBL/GenBank/DDBJ whole genome shotgun (WGS) entry which is preliminary data.</text>
</comment>
<keyword evidence="8" id="KW-1185">Reference proteome</keyword>
<dbReference type="GO" id="GO:0000278">
    <property type="term" value="P:mitotic cell cycle"/>
    <property type="evidence" value="ECO:0007669"/>
    <property type="project" value="TreeGrafter"/>
</dbReference>
<feature type="coiled-coil region" evidence="5">
    <location>
        <begin position="409"/>
        <end position="458"/>
    </location>
</feature>
<dbReference type="Gene3D" id="1.20.5.190">
    <property type="match status" value="3"/>
</dbReference>
<keyword evidence="2" id="KW-0963">Cytoplasm</keyword>
<evidence type="ECO:0000256" key="5">
    <source>
        <dbReference type="SAM" id="Coils"/>
    </source>
</evidence>
<accession>A0AAV2YQ88</accession>
<dbReference type="Proteomes" id="UP001146120">
    <property type="component" value="Unassembled WGS sequence"/>
</dbReference>
<keyword evidence="5" id="KW-0175">Coiled coil</keyword>
<reference evidence="7" key="2">
    <citation type="journal article" date="2023" name="Microbiol Resour">
        <title>Decontamination and Annotation of the Draft Genome Sequence of the Oomycete Lagenidium giganteum ARSEF 373.</title>
        <authorList>
            <person name="Morgan W.R."/>
            <person name="Tartar A."/>
        </authorList>
    </citation>
    <scope>NUCLEOTIDE SEQUENCE</scope>
    <source>
        <strain evidence="7">ARSEF 373</strain>
    </source>
</reference>
<keyword evidence="4" id="KW-0112">Calmodulin-binding</keyword>
<keyword evidence="3" id="KW-0677">Repeat</keyword>
<feature type="compositionally biased region" description="Polar residues" evidence="6">
    <location>
        <begin position="627"/>
        <end position="638"/>
    </location>
</feature>
<feature type="region of interest" description="Disordered" evidence="6">
    <location>
        <begin position="609"/>
        <end position="638"/>
    </location>
</feature>
<dbReference type="EMBL" id="DAKRPA010000202">
    <property type="protein sequence ID" value="DAZ95488.1"/>
    <property type="molecule type" value="Genomic_DNA"/>
</dbReference>
<comment type="subcellular location">
    <subcellularLocation>
        <location evidence="1">Cytoplasm</location>
    </subcellularLocation>
</comment>
<evidence type="ECO:0000256" key="2">
    <source>
        <dbReference type="ARBA" id="ARBA00022490"/>
    </source>
</evidence>
<evidence type="ECO:0000256" key="4">
    <source>
        <dbReference type="ARBA" id="ARBA00022860"/>
    </source>
</evidence>
<dbReference type="GO" id="GO:0007051">
    <property type="term" value="P:spindle organization"/>
    <property type="evidence" value="ECO:0007669"/>
    <property type="project" value="TreeGrafter"/>
</dbReference>
<dbReference type="InterPro" id="IPR051185">
    <property type="entry name" value="ASPM"/>
</dbReference>
<sequence length="712" mass="84699">MDVGRTTKYVNAVGAALICAAEVDAEVERTVGATLASGPLSSKTKKGDRSALTNARSANAAVDEEVIHPSFYTSILIEELELREREIKRQQHEEMLVRKNIYRLENMRLTMLMREKHMRPGQRKRRGRPRIVDDMLAIEKRYAKSATVLQRWWRGYLRRLFWKTYFVQMRAAVQVQRILRGFLCRRLVAVWHLNRTFRVTLIQAAWRGFLMRRVIHTWNQWEYVNVVRIQATMRMYLGRKAARRLKKSIAVLHIQTLWRGYTARQRADLLWLSRKATDLQRMVRGVLVRKAFRRRMALCHDSAVQIQRMFRGMEARKVIDQILRDRETRHRQEFMLVLEAEEEWLRIARDKLQARMERFHVYREYENVCELEDEYYRIRERVGDMEAIYLEMQTQRLRISPRAVAQGWVEEMETKIKKQRQEITRVKIDAVLRVGLAFKQKEQEYQQLNAQVQALEDKRKRFEIWRDEEFISYWDRECRFQFQQRQRMRKRQIAAQRRHWRVDMFHFNGKPDKRWNGSRWSDDVLEEAKKREVFTLANNNLLAFMEEKIRQKNRQNGAGTVSEEQQTKDHVNILTEQVALVTSTAQIQQAQAIFDPVMEDVEKVFRGIQPSPKRAARRLPGGKKATSDTSSALGKNMSDTASVVSAKTVLSSTMGPTLIYSRELKKRNYVKNARITWHMLDQITAERRKLEEEKALFRTFGKSHLSMNERPY</sequence>